<sequence>MVSVWVEGIDELNTVELRLRTAKGRVGAKGSEVVRRSALKVEEWAKLFVPVRFGHLKGSIGPPSFSGDGRHGAMEATISATANYARFVEWGTSRMAPRAFMGPALDRVSPDFAAAVAAMADPLD</sequence>
<dbReference type="EMBL" id="BMNB01000003">
    <property type="protein sequence ID" value="GGM27136.1"/>
    <property type="molecule type" value="Genomic_DNA"/>
</dbReference>
<organism evidence="1 2">
    <name type="scientific">Micromonospora sonchi</name>
    <dbReference type="NCBI Taxonomy" id="1763543"/>
    <lineage>
        <taxon>Bacteria</taxon>
        <taxon>Bacillati</taxon>
        <taxon>Actinomycetota</taxon>
        <taxon>Actinomycetes</taxon>
        <taxon>Micromonosporales</taxon>
        <taxon>Micromonosporaceae</taxon>
        <taxon>Micromonospora</taxon>
    </lineage>
</organism>
<gene>
    <name evidence="1" type="ORF">GCM10011608_09910</name>
</gene>
<dbReference type="InterPro" id="IPR010064">
    <property type="entry name" value="HK97-gp10_tail"/>
</dbReference>
<dbReference type="NCBIfam" id="TIGR01725">
    <property type="entry name" value="phge_HK97_gp10"/>
    <property type="match status" value="1"/>
</dbReference>
<evidence type="ECO:0008006" key="3">
    <source>
        <dbReference type="Google" id="ProtNLM"/>
    </source>
</evidence>
<reference evidence="1" key="1">
    <citation type="journal article" date="2014" name="Int. J. Syst. Evol. Microbiol.">
        <title>Complete genome sequence of Corynebacterium casei LMG S-19264T (=DSM 44701T), isolated from a smear-ripened cheese.</title>
        <authorList>
            <consortium name="US DOE Joint Genome Institute (JGI-PGF)"/>
            <person name="Walter F."/>
            <person name="Albersmeier A."/>
            <person name="Kalinowski J."/>
            <person name="Ruckert C."/>
        </authorList>
    </citation>
    <scope>NUCLEOTIDE SEQUENCE</scope>
    <source>
        <strain evidence="1">CGMCC 4.7312</strain>
    </source>
</reference>
<evidence type="ECO:0000313" key="2">
    <source>
        <dbReference type="Proteomes" id="UP000608890"/>
    </source>
</evidence>
<comment type="caution">
    <text evidence="1">The sequence shown here is derived from an EMBL/GenBank/DDBJ whole genome shotgun (WGS) entry which is preliminary data.</text>
</comment>
<dbReference type="Proteomes" id="UP000608890">
    <property type="component" value="Unassembled WGS sequence"/>
</dbReference>
<keyword evidence="2" id="KW-1185">Reference proteome</keyword>
<accession>A0A917WT72</accession>
<name>A0A917WT72_9ACTN</name>
<dbReference type="RefSeq" id="WP_189041037.1">
    <property type="nucleotide sequence ID" value="NZ_BMNB01000003.1"/>
</dbReference>
<protein>
    <recommendedName>
        <fullName evidence="3">HK97 gp10 family phage protein</fullName>
    </recommendedName>
</protein>
<reference evidence="1" key="2">
    <citation type="submission" date="2020-09" db="EMBL/GenBank/DDBJ databases">
        <authorList>
            <person name="Sun Q."/>
            <person name="Zhou Y."/>
        </authorList>
    </citation>
    <scope>NUCLEOTIDE SEQUENCE</scope>
    <source>
        <strain evidence="1">CGMCC 4.7312</strain>
    </source>
</reference>
<proteinExistence type="predicted"/>
<evidence type="ECO:0000313" key="1">
    <source>
        <dbReference type="EMBL" id="GGM27136.1"/>
    </source>
</evidence>
<dbReference type="AlphaFoldDB" id="A0A917WT72"/>